<feature type="region of interest" description="Disordered" evidence="1">
    <location>
        <begin position="1"/>
        <end position="98"/>
    </location>
</feature>
<evidence type="ECO:0000313" key="2">
    <source>
        <dbReference type="EMBL" id="MPC73187.1"/>
    </source>
</evidence>
<evidence type="ECO:0000313" key="3">
    <source>
        <dbReference type="Proteomes" id="UP000324222"/>
    </source>
</evidence>
<keyword evidence="3" id="KW-1185">Reference proteome</keyword>
<sequence length="98" mass="10304">MSCGALHSPGAGRSGQAGQGTETSYEGRGSTDDGSDDRNVTRKELNDAVKGAAKTGQREGTQTQFTIQELFTSRGSTEREEDKSASFLTLSGGTQNEL</sequence>
<proteinExistence type="predicted"/>
<reference evidence="2 3" key="1">
    <citation type="submission" date="2019-05" db="EMBL/GenBank/DDBJ databases">
        <title>Another draft genome of Portunus trituberculatus and its Hox gene families provides insights of decapod evolution.</title>
        <authorList>
            <person name="Jeong J.-H."/>
            <person name="Song I."/>
            <person name="Kim S."/>
            <person name="Choi T."/>
            <person name="Kim D."/>
            <person name="Ryu S."/>
            <person name="Kim W."/>
        </authorList>
    </citation>
    <scope>NUCLEOTIDE SEQUENCE [LARGE SCALE GENOMIC DNA]</scope>
    <source>
        <tissue evidence="2">Muscle</tissue>
    </source>
</reference>
<dbReference type="EMBL" id="VSRR010036269">
    <property type="protein sequence ID" value="MPC73187.1"/>
    <property type="molecule type" value="Genomic_DNA"/>
</dbReference>
<gene>
    <name evidence="2" type="ORF">E2C01_067506</name>
</gene>
<dbReference type="Proteomes" id="UP000324222">
    <property type="component" value="Unassembled WGS sequence"/>
</dbReference>
<feature type="compositionally biased region" description="Basic and acidic residues" evidence="1">
    <location>
        <begin position="36"/>
        <end position="47"/>
    </location>
</feature>
<dbReference type="AlphaFoldDB" id="A0A5B7HV84"/>
<feature type="compositionally biased region" description="Polar residues" evidence="1">
    <location>
        <begin position="58"/>
        <end position="75"/>
    </location>
</feature>
<evidence type="ECO:0000256" key="1">
    <source>
        <dbReference type="SAM" id="MobiDB-lite"/>
    </source>
</evidence>
<name>A0A5B7HV84_PORTR</name>
<protein>
    <submittedName>
        <fullName evidence="2">Uncharacterized protein</fullName>
    </submittedName>
</protein>
<accession>A0A5B7HV84</accession>
<organism evidence="2 3">
    <name type="scientific">Portunus trituberculatus</name>
    <name type="common">Swimming crab</name>
    <name type="synonym">Neptunus trituberculatus</name>
    <dbReference type="NCBI Taxonomy" id="210409"/>
    <lineage>
        <taxon>Eukaryota</taxon>
        <taxon>Metazoa</taxon>
        <taxon>Ecdysozoa</taxon>
        <taxon>Arthropoda</taxon>
        <taxon>Crustacea</taxon>
        <taxon>Multicrustacea</taxon>
        <taxon>Malacostraca</taxon>
        <taxon>Eumalacostraca</taxon>
        <taxon>Eucarida</taxon>
        <taxon>Decapoda</taxon>
        <taxon>Pleocyemata</taxon>
        <taxon>Brachyura</taxon>
        <taxon>Eubrachyura</taxon>
        <taxon>Portunoidea</taxon>
        <taxon>Portunidae</taxon>
        <taxon>Portuninae</taxon>
        <taxon>Portunus</taxon>
    </lineage>
</organism>
<comment type="caution">
    <text evidence="2">The sequence shown here is derived from an EMBL/GenBank/DDBJ whole genome shotgun (WGS) entry which is preliminary data.</text>
</comment>
<feature type="compositionally biased region" description="Polar residues" evidence="1">
    <location>
        <begin position="86"/>
        <end position="98"/>
    </location>
</feature>